<evidence type="ECO:0000313" key="1">
    <source>
        <dbReference type="EMBL" id="EJK45394.1"/>
    </source>
</evidence>
<keyword evidence="2" id="KW-1185">Reference proteome</keyword>
<dbReference type="Proteomes" id="UP000266841">
    <property type="component" value="Unassembled WGS sequence"/>
</dbReference>
<proteinExistence type="predicted"/>
<dbReference type="eggNOG" id="ENOG502T6JZ">
    <property type="taxonomic scope" value="Eukaryota"/>
</dbReference>
<dbReference type="InterPro" id="IPR011990">
    <property type="entry name" value="TPR-like_helical_dom_sf"/>
</dbReference>
<evidence type="ECO:0000313" key="2">
    <source>
        <dbReference type="Proteomes" id="UP000266841"/>
    </source>
</evidence>
<name>K0R2H5_THAOC</name>
<dbReference type="AlphaFoldDB" id="K0R2H5"/>
<sequence length="438" mass="49702">MSVPLLQALLDRVGDGPLGMLRHRTTSPILKLYCEQRDIDSALRLYHRMRTTSRVKMDECTYCNFISAVAQERYFAVDGNRLLGASDLGYPESGPDFLNALLSDMAEDVLEISSESAEVLQIGFAYGFHASGDVEGLSCSRVTIDENTAKCPMTDAILRLITLEPAQRNHVRDTLIKMAREKSLEYTAKLTAQGRGPRDEDEKAEEATRMLAKFSERLDTREGKPFTAIVDGANVAYFGFGKVNLHQLMHAVNALQDQGEHPLVVFPLKYTRKSFHLRYGVVQVLGEEELGLLQDLKERGLLYVVPPMCLDDLYWMLASVSDQTTSRKGVSIDVPKHDNSGRFPGLRPMVITNDRMRDHKLELLDERAFRRWCCSHIVNYNFTQFIENERDEREISFHAADIFSDEIQANVCPDGGVAWHFPVSDWEKNERFCLKLPT</sequence>
<dbReference type="PANTHER" id="PTHR13547">
    <property type="match status" value="1"/>
</dbReference>
<comment type="caution">
    <text evidence="1">The sequence shown here is derived from an EMBL/GenBank/DDBJ whole genome shotgun (WGS) entry which is preliminary data.</text>
</comment>
<dbReference type="Gene3D" id="3.40.50.11980">
    <property type="match status" value="1"/>
</dbReference>
<dbReference type="EMBL" id="AGNL01048548">
    <property type="protein sequence ID" value="EJK45394.1"/>
    <property type="molecule type" value="Genomic_DNA"/>
</dbReference>
<dbReference type="GO" id="GO:0001682">
    <property type="term" value="P:tRNA 5'-leader removal"/>
    <property type="evidence" value="ECO:0007669"/>
    <property type="project" value="TreeGrafter"/>
</dbReference>
<dbReference type="OrthoDB" id="46913at2759"/>
<accession>K0R2H5</accession>
<protein>
    <submittedName>
        <fullName evidence="1">Uncharacterized protein</fullName>
    </submittedName>
</protein>
<dbReference type="OMA" id="YSENEWQ"/>
<dbReference type="Gene3D" id="1.25.40.10">
    <property type="entry name" value="Tetratricopeptide repeat domain"/>
    <property type="match status" value="1"/>
</dbReference>
<dbReference type="GO" id="GO:0004526">
    <property type="term" value="F:ribonuclease P activity"/>
    <property type="evidence" value="ECO:0007669"/>
    <property type="project" value="TreeGrafter"/>
</dbReference>
<dbReference type="PANTHER" id="PTHR13547:SF1">
    <property type="entry name" value="MITOCHONDRIAL RIBONUCLEASE P CATALYTIC SUBUNIT"/>
    <property type="match status" value="1"/>
</dbReference>
<organism evidence="1 2">
    <name type="scientific">Thalassiosira oceanica</name>
    <name type="common">Marine diatom</name>
    <dbReference type="NCBI Taxonomy" id="159749"/>
    <lineage>
        <taxon>Eukaryota</taxon>
        <taxon>Sar</taxon>
        <taxon>Stramenopiles</taxon>
        <taxon>Ochrophyta</taxon>
        <taxon>Bacillariophyta</taxon>
        <taxon>Coscinodiscophyceae</taxon>
        <taxon>Thalassiosirophycidae</taxon>
        <taxon>Thalassiosirales</taxon>
        <taxon>Thalassiosiraceae</taxon>
        <taxon>Thalassiosira</taxon>
    </lineage>
</organism>
<reference evidence="1 2" key="1">
    <citation type="journal article" date="2012" name="Genome Biol.">
        <title>Genome and low-iron response of an oceanic diatom adapted to chronic iron limitation.</title>
        <authorList>
            <person name="Lommer M."/>
            <person name="Specht M."/>
            <person name="Roy A.S."/>
            <person name="Kraemer L."/>
            <person name="Andreson R."/>
            <person name="Gutowska M.A."/>
            <person name="Wolf J."/>
            <person name="Bergner S.V."/>
            <person name="Schilhabel M.B."/>
            <person name="Klostermeier U.C."/>
            <person name="Beiko R.G."/>
            <person name="Rosenstiel P."/>
            <person name="Hippler M."/>
            <person name="Laroche J."/>
        </authorList>
    </citation>
    <scope>NUCLEOTIDE SEQUENCE [LARGE SCALE GENOMIC DNA]</scope>
    <source>
        <strain evidence="1 2">CCMP1005</strain>
    </source>
</reference>
<gene>
    <name evidence="1" type="ORF">THAOC_35992</name>
</gene>